<dbReference type="AlphaFoldDB" id="A0A369QQG4"/>
<evidence type="ECO:0000313" key="2">
    <source>
        <dbReference type="EMBL" id="RDC65526.1"/>
    </source>
</evidence>
<accession>A0A369QQG4</accession>
<dbReference type="SUPFAM" id="SSF51182">
    <property type="entry name" value="RmlC-like cupins"/>
    <property type="match status" value="1"/>
</dbReference>
<evidence type="ECO:0000259" key="1">
    <source>
        <dbReference type="Pfam" id="PF07883"/>
    </source>
</evidence>
<dbReference type="InterPro" id="IPR014710">
    <property type="entry name" value="RmlC-like_jellyroll"/>
</dbReference>
<dbReference type="EMBL" id="QASA01000001">
    <property type="protein sequence ID" value="RDC65526.1"/>
    <property type="molecule type" value="Genomic_DNA"/>
</dbReference>
<evidence type="ECO:0000313" key="3">
    <source>
        <dbReference type="Proteomes" id="UP000253919"/>
    </source>
</evidence>
<reference evidence="2 3" key="1">
    <citation type="submission" date="2018-04" db="EMBL/GenBank/DDBJ databases">
        <title>Adhaeribacter sp. HMF7616 genome sequencing and assembly.</title>
        <authorList>
            <person name="Kang H."/>
            <person name="Kang J."/>
            <person name="Cha I."/>
            <person name="Kim H."/>
            <person name="Joh K."/>
        </authorList>
    </citation>
    <scope>NUCLEOTIDE SEQUENCE [LARGE SCALE GENOMIC DNA]</scope>
    <source>
        <strain evidence="2 3">HMF7616</strain>
    </source>
</reference>
<dbReference type="OrthoDB" id="72027at2"/>
<dbReference type="PANTHER" id="PTHR36440:SF1">
    <property type="entry name" value="PUTATIVE (AFU_ORTHOLOGUE AFUA_8G07350)-RELATED"/>
    <property type="match status" value="1"/>
</dbReference>
<organism evidence="2 3">
    <name type="scientific">Adhaeribacter pallidiroseus</name>
    <dbReference type="NCBI Taxonomy" id="2072847"/>
    <lineage>
        <taxon>Bacteria</taxon>
        <taxon>Pseudomonadati</taxon>
        <taxon>Bacteroidota</taxon>
        <taxon>Cytophagia</taxon>
        <taxon>Cytophagales</taxon>
        <taxon>Hymenobacteraceae</taxon>
        <taxon>Adhaeribacter</taxon>
    </lineage>
</organism>
<name>A0A369QQG4_9BACT</name>
<feature type="domain" description="Cupin type-2" evidence="1">
    <location>
        <begin position="35"/>
        <end position="99"/>
    </location>
</feature>
<dbReference type="Gene3D" id="2.60.120.10">
    <property type="entry name" value="Jelly Rolls"/>
    <property type="match status" value="1"/>
</dbReference>
<dbReference type="InterPro" id="IPR013096">
    <property type="entry name" value="Cupin_2"/>
</dbReference>
<dbReference type="PANTHER" id="PTHR36440">
    <property type="entry name" value="PUTATIVE (AFU_ORTHOLOGUE AFUA_8G07350)-RELATED"/>
    <property type="match status" value="1"/>
</dbReference>
<dbReference type="Proteomes" id="UP000253919">
    <property type="component" value="Unassembled WGS sequence"/>
</dbReference>
<gene>
    <name evidence="2" type="ORF">AHMF7616_04156</name>
</gene>
<protein>
    <recommendedName>
        <fullName evidence="1">Cupin type-2 domain-containing protein</fullName>
    </recommendedName>
</protein>
<dbReference type="RefSeq" id="WP_115374518.1">
    <property type="nucleotide sequence ID" value="NZ_QASA01000001.1"/>
</dbReference>
<sequence length="183" mass="20524">MTFPNKIIRNSKTGQEIRFLQSGPETKGQLLHLQTTYQPHSREPAAHYHPYQTEDFKVLAGEINVRIGKEVKILKKGDGLHLPANTIHAKWNAAEQAAVVDWQIRPALNTATFFETTTGLANAGKTNAVGMPSIWQVALLATHFANVFRLAKPPFMLQRVVFGLLTPIAYLLGYRPTYPEYLD</sequence>
<dbReference type="Pfam" id="PF07883">
    <property type="entry name" value="Cupin_2"/>
    <property type="match status" value="1"/>
</dbReference>
<keyword evidence="3" id="KW-1185">Reference proteome</keyword>
<comment type="caution">
    <text evidence="2">The sequence shown here is derived from an EMBL/GenBank/DDBJ whole genome shotgun (WGS) entry which is preliminary data.</text>
</comment>
<proteinExistence type="predicted"/>
<dbReference type="InterPro" id="IPR053146">
    <property type="entry name" value="QDO-like"/>
</dbReference>
<dbReference type="InterPro" id="IPR011051">
    <property type="entry name" value="RmlC_Cupin_sf"/>
</dbReference>